<dbReference type="PANTHER" id="PTHR33169:SF14">
    <property type="entry name" value="TRANSCRIPTIONAL REGULATOR RV3488"/>
    <property type="match status" value="1"/>
</dbReference>
<dbReference type="eggNOG" id="COG1695">
    <property type="taxonomic scope" value="Bacteria"/>
</dbReference>
<dbReference type="SUPFAM" id="SSF46785">
    <property type="entry name" value="Winged helix' DNA-binding domain"/>
    <property type="match status" value="1"/>
</dbReference>
<dbReference type="Pfam" id="PF03551">
    <property type="entry name" value="PadR"/>
    <property type="match status" value="1"/>
</dbReference>
<dbReference type="PANTHER" id="PTHR33169">
    <property type="entry name" value="PADR-FAMILY TRANSCRIPTIONAL REGULATOR"/>
    <property type="match status" value="1"/>
</dbReference>
<dbReference type="PATRIC" id="fig|926562.3.peg.2578"/>
<dbReference type="InterPro" id="IPR005149">
    <property type="entry name" value="Tscrpt_reg_PadR_N"/>
</dbReference>
<accession>G8R8D7</accession>
<dbReference type="OrthoDB" id="9808017at2"/>
<dbReference type="InterPro" id="IPR036388">
    <property type="entry name" value="WH-like_DNA-bd_sf"/>
</dbReference>
<evidence type="ECO:0000313" key="2">
    <source>
        <dbReference type="EMBL" id="AEV33530.1"/>
    </source>
</evidence>
<keyword evidence="3" id="KW-1185">Reference proteome</keyword>
<sequence length="110" mass="12328">MKDNSLLKGALSTLILKLLADNGQMYGYEIIQKIKEASADQMQITEGALYPALHKMEQNGLLKSELRPVSGRTRKYYSLSPKGQKATQSKLDQLQEFLSSIQMIIQPKAN</sequence>
<reference evidence="2 3" key="1">
    <citation type="journal article" date="2012" name="Stand. Genomic Sci.">
        <title>Genome sequence of the orange-pigmented seawater bacterium Owenweeksia hongkongensis type strain (UST20020801(T)).</title>
        <authorList>
            <person name="Riedel T."/>
            <person name="Held B."/>
            <person name="Nolan M."/>
            <person name="Lucas S."/>
            <person name="Lapidus A."/>
            <person name="Tice H."/>
            <person name="Del Rio T.G."/>
            <person name="Cheng J.F."/>
            <person name="Han C."/>
            <person name="Tapia R."/>
            <person name="Goodwin L.A."/>
            <person name="Pitluck S."/>
            <person name="Liolios K."/>
            <person name="Mavromatis K."/>
            <person name="Pagani I."/>
            <person name="Ivanova N."/>
            <person name="Mikhailova N."/>
            <person name="Pati A."/>
            <person name="Chen A."/>
            <person name="Palaniappan K."/>
            <person name="Rohde M."/>
            <person name="Tindall B.J."/>
            <person name="Detter J.C."/>
            <person name="Goker M."/>
            <person name="Woyke T."/>
            <person name="Bristow J."/>
            <person name="Eisen J.A."/>
            <person name="Markowitz V."/>
            <person name="Hugenholtz P."/>
            <person name="Klenk H.P."/>
            <person name="Kyrpides N.C."/>
        </authorList>
    </citation>
    <scope>NUCLEOTIDE SEQUENCE</scope>
    <source>
        <strain evidence="3">DSM 17368 / JCM 12287 / NRRL B-23963</strain>
    </source>
</reference>
<dbReference type="STRING" id="926562.Oweho_2562"/>
<organism evidence="2 3">
    <name type="scientific">Owenweeksia hongkongensis (strain DSM 17368 / CIP 108786 / JCM 12287 / NRRL B-23963 / UST20020801)</name>
    <dbReference type="NCBI Taxonomy" id="926562"/>
    <lineage>
        <taxon>Bacteria</taxon>
        <taxon>Pseudomonadati</taxon>
        <taxon>Bacteroidota</taxon>
        <taxon>Flavobacteriia</taxon>
        <taxon>Flavobacteriales</taxon>
        <taxon>Owenweeksiaceae</taxon>
        <taxon>Owenweeksia</taxon>
    </lineage>
</organism>
<dbReference type="Proteomes" id="UP000005631">
    <property type="component" value="Chromosome"/>
</dbReference>
<dbReference type="InterPro" id="IPR052509">
    <property type="entry name" value="Metal_resp_DNA-bind_regulator"/>
</dbReference>
<dbReference type="EMBL" id="CP003156">
    <property type="protein sequence ID" value="AEV33530.1"/>
    <property type="molecule type" value="Genomic_DNA"/>
</dbReference>
<gene>
    <name evidence="2" type="ordered locus">Oweho_2562</name>
</gene>
<protein>
    <submittedName>
        <fullName evidence="2">Putative transcriptional regulator</fullName>
    </submittedName>
</protein>
<dbReference type="KEGG" id="oho:Oweho_2562"/>
<dbReference type="AlphaFoldDB" id="G8R8D7"/>
<dbReference type="HOGENOM" id="CLU_063440_3_3_10"/>
<dbReference type="InterPro" id="IPR036390">
    <property type="entry name" value="WH_DNA-bd_sf"/>
</dbReference>
<feature type="domain" description="Transcription regulator PadR N-terminal" evidence="1">
    <location>
        <begin position="15"/>
        <end position="88"/>
    </location>
</feature>
<evidence type="ECO:0000259" key="1">
    <source>
        <dbReference type="Pfam" id="PF03551"/>
    </source>
</evidence>
<dbReference type="Gene3D" id="1.10.10.10">
    <property type="entry name" value="Winged helix-like DNA-binding domain superfamily/Winged helix DNA-binding domain"/>
    <property type="match status" value="1"/>
</dbReference>
<evidence type="ECO:0000313" key="3">
    <source>
        <dbReference type="Proteomes" id="UP000005631"/>
    </source>
</evidence>
<name>G8R8D7_OWEHD</name>
<dbReference type="RefSeq" id="WP_014202879.1">
    <property type="nucleotide sequence ID" value="NC_016599.1"/>
</dbReference>
<proteinExistence type="predicted"/>